<evidence type="ECO:0000313" key="2">
    <source>
        <dbReference type="Proteomes" id="UP000008798"/>
    </source>
</evidence>
<dbReference type="EMBL" id="FP929038">
    <property type="protein sequence ID" value="CBK80952.1"/>
    <property type="molecule type" value="Genomic_DNA"/>
</dbReference>
<proteinExistence type="predicted"/>
<name>D4J9D1_9FIRM</name>
<dbReference type="AlphaFoldDB" id="D4J9D1"/>
<dbReference type="HOGENOM" id="CLU_3420905_0_0_9"/>
<reference evidence="1 2" key="2">
    <citation type="submission" date="2010-03" db="EMBL/GenBank/DDBJ databases">
        <authorList>
            <person name="Pajon A."/>
        </authorList>
    </citation>
    <scope>NUCLEOTIDE SEQUENCE [LARGE SCALE GENOMIC DNA]</scope>
    <source>
        <strain evidence="1 2">GD/7</strain>
    </source>
</reference>
<dbReference type="Proteomes" id="UP000008798">
    <property type="component" value="Chromosome"/>
</dbReference>
<gene>
    <name evidence="1" type="ORF">CC1_22710</name>
</gene>
<evidence type="ECO:0000313" key="1">
    <source>
        <dbReference type="EMBL" id="CBK80952.1"/>
    </source>
</evidence>
<dbReference type="KEGG" id="cct:CC1_22710"/>
<accession>D4J9D1</accession>
<sequence>MSKKGYSRPGFFGSINHYDANGKK</sequence>
<organism evidence="1 2">
    <name type="scientific">Coprococcus catus GD/7</name>
    <dbReference type="NCBI Taxonomy" id="717962"/>
    <lineage>
        <taxon>Bacteria</taxon>
        <taxon>Bacillati</taxon>
        <taxon>Bacillota</taxon>
        <taxon>Clostridia</taxon>
        <taxon>Lachnospirales</taxon>
        <taxon>Lachnospiraceae</taxon>
        <taxon>Coprococcus</taxon>
    </lineage>
</organism>
<reference evidence="1 2" key="1">
    <citation type="submission" date="2010-03" db="EMBL/GenBank/DDBJ databases">
        <title>The genome sequence of Coprococcus catus GD/7.</title>
        <authorList>
            <consortium name="metaHIT consortium -- http://www.metahit.eu/"/>
            <person name="Pajon A."/>
            <person name="Turner K."/>
            <person name="Parkhill J."/>
            <person name="Duncan S."/>
            <person name="Flint H."/>
        </authorList>
    </citation>
    <scope>NUCLEOTIDE SEQUENCE [LARGE SCALE GENOMIC DNA]</scope>
    <source>
        <strain evidence="1 2">GD/7</strain>
    </source>
</reference>
<protein>
    <submittedName>
        <fullName evidence="1">Uncharacterized protein</fullName>
    </submittedName>
</protein>